<evidence type="ECO:0000313" key="1">
    <source>
        <dbReference type="EMBL" id="KAF0934654.1"/>
    </source>
</evidence>
<gene>
    <name evidence="1" type="ORF">E2562_026143</name>
</gene>
<organism evidence="1 2">
    <name type="scientific">Oryza meyeriana var. granulata</name>
    <dbReference type="NCBI Taxonomy" id="110450"/>
    <lineage>
        <taxon>Eukaryota</taxon>
        <taxon>Viridiplantae</taxon>
        <taxon>Streptophyta</taxon>
        <taxon>Embryophyta</taxon>
        <taxon>Tracheophyta</taxon>
        <taxon>Spermatophyta</taxon>
        <taxon>Magnoliopsida</taxon>
        <taxon>Liliopsida</taxon>
        <taxon>Poales</taxon>
        <taxon>Poaceae</taxon>
        <taxon>BOP clade</taxon>
        <taxon>Oryzoideae</taxon>
        <taxon>Oryzeae</taxon>
        <taxon>Oryzinae</taxon>
        <taxon>Oryza</taxon>
        <taxon>Oryza meyeriana</taxon>
    </lineage>
</organism>
<dbReference type="Proteomes" id="UP000479710">
    <property type="component" value="Unassembled WGS sequence"/>
</dbReference>
<dbReference type="EMBL" id="SPHZ02000001">
    <property type="protein sequence ID" value="KAF0934654.1"/>
    <property type="molecule type" value="Genomic_DNA"/>
</dbReference>
<sequence length="184" mass="20320">MERGRGRRGRRVTMKKSRQHAAALGGGTMEYRGNLHGIGDRVFVQSRKGTLKHGKELTEEDRCRRWRLGAGEGKNSGAREVSGPWRGIADEWRSWAPVENGARGELRLRQGRPSRVFGGVGEVGDTVRQAVADPKNVLRVCRVHGYGMRAALGLRSGRVRSCWSLRLTGLVVTHGVDHFGIGTQ</sequence>
<name>A0A6G1FCN9_9ORYZ</name>
<comment type="caution">
    <text evidence="1">The sequence shown here is derived from an EMBL/GenBank/DDBJ whole genome shotgun (WGS) entry which is preliminary data.</text>
</comment>
<evidence type="ECO:0000313" key="2">
    <source>
        <dbReference type="Proteomes" id="UP000479710"/>
    </source>
</evidence>
<keyword evidence="2" id="KW-1185">Reference proteome</keyword>
<protein>
    <submittedName>
        <fullName evidence="1">Uncharacterized protein</fullName>
    </submittedName>
</protein>
<accession>A0A6G1FCN9</accession>
<proteinExistence type="predicted"/>
<dbReference type="AlphaFoldDB" id="A0A6G1FCN9"/>
<reference evidence="1 2" key="1">
    <citation type="submission" date="2019-11" db="EMBL/GenBank/DDBJ databases">
        <title>Whole genome sequence of Oryza granulata.</title>
        <authorList>
            <person name="Li W."/>
        </authorList>
    </citation>
    <scope>NUCLEOTIDE SEQUENCE [LARGE SCALE GENOMIC DNA]</scope>
    <source>
        <strain evidence="2">cv. Menghai</strain>
        <tissue evidence="1">Leaf</tissue>
    </source>
</reference>